<feature type="compositionally biased region" description="Basic and acidic residues" evidence="1">
    <location>
        <begin position="44"/>
        <end position="55"/>
    </location>
</feature>
<accession>A0AAJ0BCA7</accession>
<feature type="compositionally biased region" description="Polar residues" evidence="1">
    <location>
        <begin position="7"/>
        <end position="19"/>
    </location>
</feature>
<keyword evidence="3" id="KW-1185">Reference proteome</keyword>
<proteinExistence type="predicted"/>
<evidence type="ECO:0000256" key="1">
    <source>
        <dbReference type="SAM" id="MobiDB-lite"/>
    </source>
</evidence>
<dbReference type="EMBL" id="MU839836">
    <property type="protein sequence ID" value="KAK1754132.1"/>
    <property type="molecule type" value="Genomic_DNA"/>
</dbReference>
<organism evidence="2 3">
    <name type="scientific">Echria macrotheca</name>
    <dbReference type="NCBI Taxonomy" id="438768"/>
    <lineage>
        <taxon>Eukaryota</taxon>
        <taxon>Fungi</taxon>
        <taxon>Dikarya</taxon>
        <taxon>Ascomycota</taxon>
        <taxon>Pezizomycotina</taxon>
        <taxon>Sordariomycetes</taxon>
        <taxon>Sordariomycetidae</taxon>
        <taxon>Sordariales</taxon>
        <taxon>Schizotheciaceae</taxon>
        <taxon>Echria</taxon>
    </lineage>
</organism>
<name>A0AAJ0BCA7_9PEZI</name>
<sequence length="254" mass="29198">MAARRYGSTSLNSQAVKMSNKSRRGRVRFEKPPVSRTPTPEHAPQVEDGKSAGESAKPHYQFEHQVFAEQRRLWVKNDRGEPSSMPPIYKRAEAKEQVRMVWVDQGIWADEWGGECDDPRARWKHEDHPADFGDDHIASRPISQFLYQLKSEREALLKGKNSRPSSDINTRAYEVVRDRWEKWGCWNKAWGNMPGMTWLYEDLGDRKDSSEVRNVLGLGMEKNVLKSIVGAARVVTEHAGPNRRSKRLAKSRTV</sequence>
<evidence type="ECO:0000313" key="3">
    <source>
        <dbReference type="Proteomes" id="UP001239445"/>
    </source>
</evidence>
<gene>
    <name evidence="2" type="ORF">QBC47DRAFT_385796</name>
</gene>
<feature type="non-terminal residue" evidence="2">
    <location>
        <position position="254"/>
    </location>
</feature>
<dbReference type="Proteomes" id="UP001239445">
    <property type="component" value="Unassembled WGS sequence"/>
</dbReference>
<protein>
    <submittedName>
        <fullName evidence="2">Uncharacterized protein</fullName>
    </submittedName>
</protein>
<reference evidence="2" key="1">
    <citation type="submission" date="2023-06" db="EMBL/GenBank/DDBJ databases">
        <title>Genome-scale phylogeny and comparative genomics of the fungal order Sordariales.</title>
        <authorList>
            <consortium name="Lawrence Berkeley National Laboratory"/>
            <person name="Hensen N."/>
            <person name="Bonometti L."/>
            <person name="Westerberg I."/>
            <person name="Brannstrom I.O."/>
            <person name="Guillou S."/>
            <person name="Cros-Aarteil S."/>
            <person name="Calhoun S."/>
            <person name="Haridas S."/>
            <person name="Kuo A."/>
            <person name="Mondo S."/>
            <person name="Pangilinan J."/>
            <person name="Riley R."/>
            <person name="Labutti K."/>
            <person name="Andreopoulos B."/>
            <person name="Lipzen A."/>
            <person name="Chen C."/>
            <person name="Yanf M."/>
            <person name="Daum C."/>
            <person name="Ng V."/>
            <person name="Clum A."/>
            <person name="Steindorff A."/>
            <person name="Ohm R."/>
            <person name="Martin F."/>
            <person name="Silar P."/>
            <person name="Natvig D."/>
            <person name="Lalanne C."/>
            <person name="Gautier V."/>
            <person name="Ament-Velasquez S.L."/>
            <person name="Kruys A."/>
            <person name="Hutchinson M.I."/>
            <person name="Powell A.J."/>
            <person name="Barry K."/>
            <person name="Miller A.N."/>
            <person name="Grigoriev I.V."/>
            <person name="Debuchy R."/>
            <person name="Gladieux P."/>
            <person name="Thoren M.H."/>
            <person name="Johannesson H."/>
        </authorList>
    </citation>
    <scope>NUCLEOTIDE SEQUENCE</scope>
    <source>
        <strain evidence="2">PSN4</strain>
    </source>
</reference>
<evidence type="ECO:0000313" key="2">
    <source>
        <dbReference type="EMBL" id="KAK1754132.1"/>
    </source>
</evidence>
<dbReference type="AlphaFoldDB" id="A0AAJ0BCA7"/>
<feature type="region of interest" description="Disordered" evidence="1">
    <location>
        <begin position="1"/>
        <end position="55"/>
    </location>
</feature>
<comment type="caution">
    <text evidence="2">The sequence shown here is derived from an EMBL/GenBank/DDBJ whole genome shotgun (WGS) entry which is preliminary data.</text>
</comment>